<dbReference type="GO" id="GO:0008194">
    <property type="term" value="F:UDP-glycosyltransferase activity"/>
    <property type="evidence" value="ECO:0007669"/>
    <property type="project" value="InterPro"/>
</dbReference>
<evidence type="ECO:0000256" key="2">
    <source>
        <dbReference type="ARBA" id="ARBA00022679"/>
    </source>
</evidence>
<organism evidence="3 4">
    <name type="scientific">Jiella pacifica</name>
    <dbReference type="NCBI Taxonomy" id="2696469"/>
    <lineage>
        <taxon>Bacteria</taxon>
        <taxon>Pseudomonadati</taxon>
        <taxon>Pseudomonadota</taxon>
        <taxon>Alphaproteobacteria</taxon>
        <taxon>Hyphomicrobiales</taxon>
        <taxon>Aurantimonadaceae</taxon>
        <taxon>Jiella</taxon>
    </lineage>
</organism>
<dbReference type="EMBL" id="JAAAMG010000002">
    <property type="protein sequence ID" value="NDW03534.1"/>
    <property type="molecule type" value="Genomic_DNA"/>
</dbReference>
<dbReference type="InterPro" id="IPR002213">
    <property type="entry name" value="UDP_glucos_trans"/>
</dbReference>
<dbReference type="CDD" id="cd03784">
    <property type="entry name" value="GT1_Gtf-like"/>
    <property type="match status" value="1"/>
</dbReference>
<keyword evidence="1" id="KW-0328">Glycosyltransferase</keyword>
<dbReference type="PANTHER" id="PTHR48043">
    <property type="entry name" value="EG:EG0003.4 PROTEIN-RELATED"/>
    <property type="match status" value="1"/>
</dbReference>
<dbReference type="AlphaFoldDB" id="A0A6N9SWY5"/>
<gene>
    <name evidence="3" type="ORF">GTK09_03760</name>
</gene>
<keyword evidence="4" id="KW-1185">Reference proteome</keyword>
<keyword evidence="2 3" id="KW-0808">Transferase</keyword>
<name>A0A6N9SWY5_9HYPH</name>
<dbReference type="SUPFAM" id="SSF53756">
    <property type="entry name" value="UDP-Glycosyltransferase/glycogen phosphorylase"/>
    <property type="match status" value="1"/>
</dbReference>
<proteinExistence type="predicted"/>
<sequence>MTEFAVVCPPYYSHMRLFEALAEELRCRGHGVHFIVNAGAAEMISAAGEGIFVHEVGRRSRHDLDRLIARAAGGGTPLAVLRTVRDAARLTEDLCREAPALCRELDVTAMVGDQMEPAAGLIARHLGLPLVSVASALPVHDDPTVPLPFLGWPYDPSETGLKRNRGGVTVAGLLLARQKKTIVRWANVFDLPGIATLGDCLSTTCQISQLADGFDFPRQPSPIRHAVGPIRRRGLDEAGLPIRRDPARPLVFVSFGTLQGHRLRLFRKIAKACQRVGADCVVAHCGGLTEAEAATIGARLVTDFVPQRAMLAEADVCVTHAGMNTVLDALEAGTPMLAIPMAFDQPGIAARIVHHGVGLRLTRGHLSTRSIAACLERLLRMSSFTDNVLRIGRDIQRSGGVKLAGDIIERAVAAPGAFERPAGRDSHVGT</sequence>
<reference evidence="3 4" key="1">
    <citation type="submission" date="2020-01" db="EMBL/GenBank/DDBJ databases">
        <title>Jiella pacifica sp. nov.</title>
        <authorList>
            <person name="Xue Z."/>
            <person name="Zhu S."/>
            <person name="Chen J."/>
            <person name="Yang J."/>
        </authorList>
    </citation>
    <scope>NUCLEOTIDE SEQUENCE [LARGE SCALE GENOMIC DNA]</scope>
    <source>
        <strain evidence="3 4">40Bstr34</strain>
    </source>
</reference>
<dbReference type="InterPro" id="IPR050271">
    <property type="entry name" value="UDP-glycosyltransferase"/>
</dbReference>
<dbReference type="PANTHER" id="PTHR48043:SF145">
    <property type="entry name" value="FI06409P-RELATED"/>
    <property type="match status" value="1"/>
</dbReference>
<dbReference type="Proteomes" id="UP000469011">
    <property type="component" value="Unassembled WGS sequence"/>
</dbReference>
<protein>
    <submittedName>
        <fullName evidence="3">Glycosyltransferase</fullName>
    </submittedName>
</protein>
<accession>A0A6N9SWY5</accession>
<dbReference type="RefSeq" id="WP_163461156.1">
    <property type="nucleotide sequence ID" value="NZ_JAAAMG010000002.1"/>
</dbReference>
<dbReference type="Pfam" id="PF00201">
    <property type="entry name" value="UDPGT"/>
    <property type="match status" value="1"/>
</dbReference>
<dbReference type="Gene3D" id="3.40.50.2000">
    <property type="entry name" value="Glycogen Phosphorylase B"/>
    <property type="match status" value="2"/>
</dbReference>
<evidence type="ECO:0000313" key="4">
    <source>
        <dbReference type="Proteomes" id="UP000469011"/>
    </source>
</evidence>
<comment type="caution">
    <text evidence="3">The sequence shown here is derived from an EMBL/GenBank/DDBJ whole genome shotgun (WGS) entry which is preliminary data.</text>
</comment>
<evidence type="ECO:0000313" key="3">
    <source>
        <dbReference type="EMBL" id="NDW03534.1"/>
    </source>
</evidence>
<evidence type="ECO:0000256" key="1">
    <source>
        <dbReference type="ARBA" id="ARBA00022676"/>
    </source>
</evidence>